<gene>
    <name evidence="9" type="ORF">Cpa01nite_05610</name>
</gene>
<evidence type="ECO:0008006" key="11">
    <source>
        <dbReference type="Google" id="ProtNLM"/>
    </source>
</evidence>
<keyword evidence="3" id="KW-0731">Sigma factor</keyword>
<dbReference type="Proteomes" id="UP000642125">
    <property type="component" value="Unassembled WGS sequence"/>
</dbReference>
<comment type="caution">
    <text evidence="9">The sequence shown here is derived from an EMBL/GenBank/DDBJ whole genome shotgun (WGS) entry which is preliminary data.</text>
</comment>
<evidence type="ECO:0000256" key="6">
    <source>
        <dbReference type="SAM" id="MobiDB-lite"/>
    </source>
</evidence>
<feature type="domain" description="RNA polymerase sigma factor 70 region 4 type 2" evidence="8">
    <location>
        <begin position="123"/>
        <end position="173"/>
    </location>
</feature>
<dbReference type="InterPro" id="IPR007627">
    <property type="entry name" value="RNA_pol_sigma70_r2"/>
</dbReference>
<evidence type="ECO:0000256" key="3">
    <source>
        <dbReference type="ARBA" id="ARBA00023082"/>
    </source>
</evidence>
<dbReference type="RefSeq" id="WP_203667228.1">
    <property type="nucleotide sequence ID" value="NZ_BONO01000003.1"/>
</dbReference>
<dbReference type="GO" id="GO:0006352">
    <property type="term" value="P:DNA-templated transcription initiation"/>
    <property type="evidence" value="ECO:0007669"/>
    <property type="project" value="InterPro"/>
</dbReference>
<dbReference type="InterPro" id="IPR013324">
    <property type="entry name" value="RNA_pol_sigma_r3/r4-like"/>
</dbReference>
<keyword evidence="10" id="KW-1185">Reference proteome</keyword>
<dbReference type="InterPro" id="IPR036388">
    <property type="entry name" value="WH-like_DNA-bd_sf"/>
</dbReference>
<dbReference type="Pfam" id="PF04542">
    <property type="entry name" value="Sigma70_r2"/>
    <property type="match status" value="1"/>
</dbReference>
<dbReference type="AlphaFoldDB" id="A0A919P8Y3"/>
<feature type="region of interest" description="Disordered" evidence="6">
    <location>
        <begin position="179"/>
        <end position="238"/>
    </location>
</feature>
<dbReference type="Pfam" id="PF08281">
    <property type="entry name" value="Sigma70_r4_2"/>
    <property type="match status" value="1"/>
</dbReference>
<feature type="compositionally biased region" description="Gly residues" evidence="6">
    <location>
        <begin position="226"/>
        <end position="238"/>
    </location>
</feature>
<evidence type="ECO:0000313" key="9">
    <source>
        <dbReference type="EMBL" id="GIG35180.1"/>
    </source>
</evidence>
<dbReference type="GO" id="GO:0003677">
    <property type="term" value="F:DNA binding"/>
    <property type="evidence" value="ECO:0007669"/>
    <property type="project" value="UniProtKB-KW"/>
</dbReference>
<proteinExistence type="inferred from homology"/>
<reference evidence="9" key="1">
    <citation type="submission" date="2021-01" db="EMBL/GenBank/DDBJ databases">
        <title>Whole genome shotgun sequence of Cellulomonas pakistanensis NBRC 110800.</title>
        <authorList>
            <person name="Komaki H."/>
            <person name="Tamura T."/>
        </authorList>
    </citation>
    <scope>NUCLEOTIDE SEQUENCE</scope>
    <source>
        <strain evidence="9">NBRC 110800</strain>
    </source>
</reference>
<dbReference type="EMBL" id="BONO01000003">
    <property type="protein sequence ID" value="GIG35180.1"/>
    <property type="molecule type" value="Genomic_DNA"/>
</dbReference>
<evidence type="ECO:0000259" key="8">
    <source>
        <dbReference type="Pfam" id="PF08281"/>
    </source>
</evidence>
<protein>
    <recommendedName>
        <fullName evidence="11">DNA-directed RNA polymerase sigma-70 factor</fullName>
    </recommendedName>
</protein>
<dbReference type="GO" id="GO:0016987">
    <property type="term" value="F:sigma factor activity"/>
    <property type="evidence" value="ECO:0007669"/>
    <property type="project" value="UniProtKB-KW"/>
</dbReference>
<accession>A0A919P8Y3</accession>
<dbReference type="NCBIfam" id="TIGR02937">
    <property type="entry name" value="sigma70-ECF"/>
    <property type="match status" value="1"/>
</dbReference>
<feature type="compositionally biased region" description="Gly residues" evidence="6">
    <location>
        <begin position="181"/>
        <end position="201"/>
    </location>
</feature>
<dbReference type="SUPFAM" id="SSF88659">
    <property type="entry name" value="Sigma3 and sigma4 domains of RNA polymerase sigma factors"/>
    <property type="match status" value="1"/>
</dbReference>
<dbReference type="Gene3D" id="1.10.10.10">
    <property type="entry name" value="Winged helix-like DNA-binding domain superfamily/Winged helix DNA-binding domain"/>
    <property type="match status" value="1"/>
</dbReference>
<dbReference type="InterPro" id="IPR014284">
    <property type="entry name" value="RNA_pol_sigma-70_dom"/>
</dbReference>
<evidence type="ECO:0000313" key="10">
    <source>
        <dbReference type="Proteomes" id="UP000642125"/>
    </source>
</evidence>
<comment type="similarity">
    <text evidence="1">Belongs to the sigma-70 factor family. ECF subfamily.</text>
</comment>
<dbReference type="SUPFAM" id="SSF88946">
    <property type="entry name" value="Sigma2 domain of RNA polymerase sigma factors"/>
    <property type="match status" value="1"/>
</dbReference>
<evidence type="ECO:0000256" key="5">
    <source>
        <dbReference type="ARBA" id="ARBA00023163"/>
    </source>
</evidence>
<keyword evidence="2" id="KW-0805">Transcription regulation</keyword>
<organism evidence="9 10">
    <name type="scientific">Cellulomonas pakistanensis</name>
    <dbReference type="NCBI Taxonomy" id="992287"/>
    <lineage>
        <taxon>Bacteria</taxon>
        <taxon>Bacillati</taxon>
        <taxon>Actinomycetota</taxon>
        <taxon>Actinomycetes</taxon>
        <taxon>Micrococcales</taxon>
        <taxon>Cellulomonadaceae</taxon>
        <taxon>Cellulomonas</taxon>
    </lineage>
</organism>
<keyword evidence="4" id="KW-0238">DNA-binding</keyword>
<evidence type="ECO:0000256" key="2">
    <source>
        <dbReference type="ARBA" id="ARBA00023015"/>
    </source>
</evidence>
<dbReference type="Gene3D" id="1.10.1740.10">
    <property type="match status" value="1"/>
</dbReference>
<feature type="domain" description="RNA polymerase sigma-70 region 2" evidence="7">
    <location>
        <begin position="26"/>
        <end position="91"/>
    </location>
</feature>
<dbReference type="PANTHER" id="PTHR43133:SF8">
    <property type="entry name" value="RNA POLYMERASE SIGMA FACTOR HI_1459-RELATED"/>
    <property type="match status" value="1"/>
</dbReference>
<dbReference type="InterPro" id="IPR013249">
    <property type="entry name" value="RNA_pol_sigma70_r4_t2"/>
</dbReference>
<evidence type="ECO:0000256" key="4">
    <source>
        <dbReference type="ARBA" id="ARBA00023125"/>
    </source>
</evidence>
<name>A0A919P8Y3_9CELL</name>
<sequence>MGAGGDEGGDRALAEDGDAAAFAAAYRLLAPQVRGWARRQVPDDLAEDVVSETFLVLWRRWGDAPAADDGLRPWVFGVARNKVLHVREQHGRVLRSVAGAAAAEPTRAPVPDPADRLAGDDLARRLLALLPPAEGEAMSLTVWGGLTPGEAAEVLGCSPSALTSRLSRARARLAAALAGGVVDGGGPGGGVVDGGGPGGGRLGREERDGAGQDGTGQDGTTDDGRPGPGAAGRGGRGR</sequence>
<dbReference type="PANTHER" id="PTHR43133">
    <property type="entry name" value="RNA POLYMERASE ECF-TYPE SIGMA FACTO"/>
    <property type="match status" value="1"/>
</dbReference>
<evidence type="ECO:0000259" key="7">
    <source>
        <dbReference type="Pfam" id="PF04542"/>
    </source>
</evidence>
<keyword evidence="5" id="KW-0804">Transcription</keyword>
<dbReference type="InterPro" id="IPR013325">
    <property type="entry name" value="RNA_pol_sigma_r2"/>
</dbReference>
<dbReference type="InterPro" id="IPR039425">
    <property type="entry name" value="RNA_pol_sigma-70-like"/>
</dbReference>
<evidence type="ECO:0000256" key="1">
    <source>
        <dbReference type="ARBA" id="ARBA00010641"/>
    </source>
</evidence>